<dbReference type="Proteomes" id="UP001204144">
    <property type="component" value="Unassembled WGS sequence"/>
</dbReference>
<keyword evidence="4 5" id="KW-0472">Membrane</keyword>
<evidence type="ECO:0000256" key="3">
    <source>
        <dbReference type="ARBA" id="ARBA00022989"/>
    </source>
</evidence>
<evidence type="ECO:0000256" key="1">
    <source>
        <dbReference type="ARBA" id="ARBA00004141"/>
    </source>
</evidence>
<dbReference type="GO" id="GO:0016020">
    <property type="term" value="C:membrane"/>
    <property type="evidence" value="ECO:0007669"/>
    <property type="project" value="UniProtKB-SubCell"/>
</dbReference>
<feature type="transmembrane region" description="Helical" evidence="5">
    <location>
        <begin position="141"/>
        <end position="160"/>
    </location>
</feature>
<keyword evidence="3 5" id="KW-1133">Transmembrane helix</keyword>
<evidence type="ECO:0000256" key="2">
    <source>
        <dbReference type="ARBA" id="ARBA00022692"/>
    </source>
</evidence>
<organism evidence="6 7">
    <name type="scientific">Lacihabitans soyangensis</name>
    <dbReference type="NCBI Taxonomy" id="869394"/>
    <lineage>
        <taxon>Bacteria</taxon>
        <taxon>Pseudomonadati</taxon>
        <taxon>Bacteroidota</taxon>
        <taxon>Cytophagia</taxon>
        <taxon>Cytophagales</taxon>
        <taxon>Leadbetterellaceae</taxon>
        <taxon>Lacihabitans</taxon>
    </lineage>
</organism>
<proteinExistence type="predicted"/>
<sequence length="174" mass="20449">MLQIAVAGLYFINKVLLSLNKKSGWQIGILASVLAVFYFFSLKMYLLVGLEVGFMAIQTFGLLNHKEEAKHENLLYLVMSLLLILLYFVLKNSPFLEFSISLDFILAIFFLAKKKIIIGWIIMLLGHFMMAYFTFQNQQHFFAFMQVLSIFVALFAIWRIRKFSIQWYKTRNLF</sequence>
<reference evidence="6 7" key="1">
    <citation type="submission" date="2018-11" db="EMBL/GenBank/DDBJ databases">
        <title>Novel bacteria species description.</title>
        <authorList>
            <person name="Han J.-H."/>
        </authorList>
    </citation>
    <scope>NUCLEOTIDE SEQUENCE [LARGE SCALE GENOMIC DNA]</scope>
    <source>
        <strain evidence="6 7">KCTC23259</strain>
    </source>
</reference>
<accession>A0AAE3H1V6</accession>
<dbReference type="RefSeq" id="WP_255037195.1">
    <property type="nucleotide sequence ID" value="NZ_RJUF01000028.1"/>
</dbReference>
<evidence type="ECO:0000256" key="4">
    <source>
        <dbReference type="ARBA" id="ARBA00023136"/>
    </source>
</evidence>
<keyword evidence="2 5" id="KW-0812">Transmembrane</keyword>
<keyword evidence="7" id="KW-1185">Reference proteome</keyword>
<comment type="caution">
    <text evidence="6">The sequence shown here is derived from an EMBL/GenBank/DDBJ whole genome shotgun (WGS) entry which is preliminary data.</text>
</comment>
<protein>
    <submittedName>
        <fullName evidence="6">Uncharacterized protein</fullName>
    </submittedName>
</protein>
<gene>
    <name evidence="6" type="ORF">EGI31_10620</name>
</gene>
<feature type="transmembrane region" description="Helical" evidence="5">
    <location>
        <begin position="117"/>
        <end position="135"/>
    </location>
</feature>
<dbReference type="GO" id="GO:0034257">
    <property type="term" value="F:nicotinamide riboside transmembrane transporter activity"/>
    <property type="evidence" value="ECO:0007669"/>
    <property type="project" value="InterPro"/>
</dbReference>
<feature type="transmembrane region" description="Helical" evidence="5">
    <location>
        <begin position="23"/>
        <end position="40"/>
    </location>
</feature>
<dbReference type="AlphaFoldDB" id="A0AAE3H1V6"/>
<evidence type="ECO:0000313" key="6">
    <source>
        <dbReference type="EMBL" id="MCP9763412.1"/>
    </source>
</evidence>
<name>A0AAE3H1V6_9BACT</name>
<evidence type="ECO:0000256" key="5">
    <source>
        <dbReference type="SAM" id="Phobius"/>
    </source>
</evidence>
<dbReference type="InterPro" id="IPR006419">
    <property type="entry name" value="NMN_transpt_PnuC"/>
</dbReference>
<comment type="subcellular location">
    <subcellularLocation>
        <location evidence="1">Membrane</location>
        <topology evidence="1">Multi-pass membrane protein</topology>
    </subcellularLocation>
</comment>
<dbReference type="EMBL" id="RJUF01000028">
    <property type="protein sequence ID" value="MCP9763412.1"/>
    <property type="molecule type" value="Genomic_DNA"/>
</dbReference>
<evidence type="ECO:0000313" key="7">
    <source>
        <dbReference type="Proteomes" id="UP001204144"/>
    </source>
</evidence>
<feature type="transmembrane region" description="Helical" evidence="5">
    <location>
        <begin position="96"/>
        <end position="112"/>
    </location>
</feature>
<feature type="transmembrane region" description="Helical" evidence="5">
    <location>
        <begin position="74"/>
        <end position="90"/>
    </location>
</feature>
<dbReference type="Pfam" id="PF04973">
    <property type="entry name" value="NMN_transporter"/>
    <property type="match status" value="1"/>
</dbReference>